<comment type="caution">
    <text evidence="1">The sequence shown here is derived from an EMBL/GenBank/DDBJ whole genome shotgun (WGS) entry which is preliminary data.</text>
</comment>
<gene>
    <name evidence="1" type="ORF">A2788_01240</name>
</gene>
<dbReference type="Proteomes" id="UP000177521">
    <property type="component" value="Unassembled WGS sequence"/>
</dbReference>
<proteinExistence type="predicted"/>
<name>A0A1F4XHB9_9BACT</name>
<evidence type="ECO:0000313" key="2">
    <source>
        <dbReference type="Proteomes" id="UP000177521"/>
    </source>
</evidence>
<dbReference type="AlphaFoldDB" id="A0A1F4XHB9"/>
<organism evidence="1 2">
    <name type="scientific">Candidatus Abawacabacteria bacterium RIFCSPHIGHO2_01_FULL_46_8</name>
    <dbReference type="NCBI Taxonomy" id="1817815"/>
    <lineage>
        <taxon>Bacteria</taxon>
        <taxon>Candidatus Abawacaibacteriota</taxon>
    </lineage>
</organism>
<sequence length="87" mass="10315">MRPWVIKRIRSLSDLARTSLFAFFSCYKVWLGKRLGVEFIQPRFLLTKRFLARARKANLHVITWPVATGWETQMKKVLFLDFAGKQK</sequence>
<evidence type="ECO:0000313" key="1">
    <source>
        <dbReference type="EMBL" id="OGC81101.1"/>
    </source>
</evidence>
<protein>
    <submittedName>
        <fullName evidence="1">Uncharacterized protein</fullName>
    </submittedName>
</protein>
<reference evidence="1 2" key="1">
    <citation type="journal article" date="2016" name="Nat. Commun.">
        <title>Thousands of microbial genomes shed light on interconnected biogeochemical processes in an aquifer system.</title>
        <authorList>
            <person name="Anantharaman K."/>
            <person name="Brown C.T."/>
            <person name="Hug L.A."/>
            <person name="Sharon I."/>
            <person name="Castelle C.J."/>
            <person name="Probst A.J."/>
            <person name="Thomas B.C."/>
            <person name="Singh A."/>
            <person name="Wilkins M.J."/>
            <person name="Karaoz U."/>
            <person name="Brodie E.L."/>
            <person name="Williams K.H."/>
            <person name="Hubbard S.S."/>
            <person name="Banfield J.F."/>
        </authorList>
    </citation>
    <scope>NUCLEOTIDE SEQUENCE [LARGE SCALE GENOMIC DNA]</scope>
</reference>
<dbReference type="EMBL" id="MEWS01000051">
    <property type="protein sequence ID" value="OGC81101.1"/>
    <property type="molecule type" value="Genomic_DNA"/>
</dbReference>
<accession>A0A1F4XHB9</accession>